<feature type="domain" description="N-acetyltransferase" evidence="3">
    <location>
        <begin position="58"/>
        <end position="228"/>
    </location>
</feature>
<keyword evidence="2" id="KW-0012">Acyltransferase</keyword>
<dbReference type="Pfam" id="PF00583">
    <property type="entry name" value="Acetyltransf_1"/>
    <property type="match status" value="1"/>
</dbReference>
<reference evidence="4 5" key="1">
    <citation type="journal article" date="2012" name="FEMS Yeast Res.">
        <title>The genome sequence of the wine yeast VIN7 reveals an allotriploid hybrid genome with Saccharomyces cerevisiae and Saccharomyces kudriavzevii origins.</title>
        <authorList>
            <person name="Borneman A.R."/>
            <person name="Desany B.A."/>
            <person name="Riches D."/>
            <person name="Affourtit J.P."/>
            <person name="Forgan A.H."/>
            <person name="Pretorius I.S."/>
            <person name="Egholm M."/>
            <person name="Chambers P.J."/>
        </authorList>
    </citation>
    <scope>NUCLEOTIDE SEQUENCE [LARGE SCALE GENOMIC DNA]</scope>
    <source>
        <strain evidence="4 5">VIN7</strain>
    </source>
</reference>
<dbReference type="HOGENOM" id="CLU_013985_7_1_1"/>
<gene>
    <name evidence="4" type="ORF">VIN7_5137</name>
</gene>
<dbReference type="PhylomeDB" id="H0GQ43"/>
<dbReference type="InterPro" id="IPR016181">
    <property type="entry name" value="Acyl_CoA_acyltransferase"/>
</dbReference>
<dbReference type="AlphaFoldDB" id="H0GQ43"/>
<protein>
    <submittedName>
        <fullName evidence="4">Nat3p</fullName>
    </submittedName>
</protein>
<evidence type="ECO:0000313" key="5">
    <source>
        <dbReference type="Proteomes" id="UP000009009"/>
    </source>
</evidence>
<dbReference type="GO" id="GO:0004596">
    <property type="term" value="F:protein-N-terminal amino-acid acetyltransferase activity"/>
    <property type="evidence" value="ECO:0007669"/>
    <property type="project" value="TreeGrafter"/>
</dbReference>
<proteinExistence type="predicted"/>
<dbReference type="InterPro" id="IPR000182">
    <property type="entry name" value="GNAT_dom"/>
</dbReference>
<accession>H0GQ43</accession>
<dbReference type="PANTHER" id="PTHR45910:SF1">
    <property type="entry name" value="N-ALPHA-ACETYLTRANSFERASE 20"/>
    <property type="match status" value="1"/>
</dbReference>
<evidence type="ECO:0000313" key="4">
    <source>
        <dbReference type="EMBL" id="EHN04129.1"/>
    </source>
</evidence>
<dbReference type="PANTHER" id="PTHR45910">
    <property type="entry name" value="N-ALPHA-ACETYLTRANSFERASE 20"/>
    <property type="match status" value="1"/>
</dbReference>
<sequence length="251" mass="29622">MYGCLEMFGCYFMHVLFININVEAISNEVYIVHNIAYVKDSGTLRIFKERDRRIREMTTIQPFEPVDLFKTNNVNLDILTENFPLEFYFEYMIIWPDLFFKSSEMTVDPTFKHNISGYMMAKTEGKTTEWHTHITAVTVAPRFRRISLASKLCNTLETMTDVMPHEVNFIDLFVKCNNQLAIKLYEKLGYSVYRRVVGYYNSAEDGYPDTLKKVDDNKDAFDMRKAMARDRNRSVRPDGRSHKCYPHDVRF</sequence>
<dbReference type="InterPro" id="IPR051646">
    <property type="entry name" value="NatB_acetyltransferase_subunit"/>
</dbReference>
<keyword evidence="1" id="KW-0808">Transferase</keyword>
<dbReference type="GO" id="GO:0031416">
    <property type="term" value="C:NatB complex"/>
    <property type="evidence" value="ECO:0007669"/>
    <property type="project" value="TreeGrafter"/>
</dbReference>
<keyword evidence="5" id="KW-1185">Reference proteome</keyword>
<dbReference type="Proteomes" id="UP000009009">
    <property type="component" value="Unassembled WGS sequence"/>
</dbReference>
<dbReference type="SUPFAM" id="SSF55729">
    <property type="entry name" value="Acyl-CoA N-acyltransferases (Nat)"/>
    <property type="match status" value="1"/>
</dbReference>
<dbReference type="OrthoDB" id="10264728at2759"/>
<evidence type="ECO:0000256" key="2">
    <source>
        <dbReference type="ARBA" id="ARBA00023315"/>
    </source>
</evidence>
<dbReference type="EMBL" id="AGVY01000050">
    <property type="protein sequence ID" value="EHN04129.1"/>
    <property type="molecule type" value="Genomic_DNA"/>
</dbReference>
<evidence type="ECO:0000259" key="3">
    <source>
        <dbReference type="PROSITE" id="PS51186"/>
    </source>
</evidence>
<dbReference type="Gene3D" id="3.40.630.30">
    <property type="match status" value="1"/>
</dbReference>
<dbReference type="FunFam" id="3.40.630.30:FF:000065">
    <property type="entry name" value="N-terminal acetyltransferase complex ARD1 subunit homolog"/>
    <property type="match status" value="1"/>
</dbReference>
<comment type="caution">
    <text evidence="4">The sequence shown here is derived from an EMBL/GenBank/DDBJ whole genome shotgun (WGS) entry which is preliminary data.</text>
</comment>
<organism evidence="4 5">
    <name type="scientific">Saccharomyces cerevisiae x Saccharomyces kudriavzevii (strain VIN7)</name>
    <name type="common">Yeast</name>
    <dbReference type="NCBI Taxonomy" id="1095631"/>
    <lineage>
        <taxon>Eukaryota</taxon>
        <taxon>Fungi</taxon>
        <taxon>Dikarya</taxon>
        <taxon>Ascomycota</taxon>
        <taxon>Saccharomycotina</taxon>
        <taxon>Saccharomycetes</taxon>
        <taxon>Saccharomycetales</taxon>
        <taxon>Saccharomycetaceae</taxon>
        <taxon>Saccharomyces</taxon>
    </lineage>
</organism>
<name>H0GQ43_SACCK</name>
<dbReference type="PROSITE" id="PS51186">
    <property type="entry name" value="GNAT"/>
    <property type="match status" value="1"/>
</dbReference>
<evidence type="ECO:0000256" key="1">
    <source>
        <dbReference type="ARBA" id="ARBA00022679"/>
    </source>
</evidence>